<dbReference type="SMART" id="SM00353">
    <property type="entry name" value="HLH"/>
    <property type="match status" value="1"/>
</dbReference>
<keyword evidence="3" id="KW-0804">Transcription</keyword>
<evidence type="ECO:0000313" key="7">
    <source>
        <dbReference type="Proteomes" id="UP000192578"/>
    </source>
</evidence>
<keyword evidence="7" id="KW-1185">Reference proteome</keyword>
<feature type="compositionally biased region" description="Polar residues" evidence="4">
    <location>
        <begin position="161"/>
        <end position="176"/>
    </location>
</feature>
<evidence type="ECO:0000256" key="4">
    <source>
        <dbReference type="SAM" id="MobiDB-lite"/>
    </source>
</evidence>
<evidence type="ECO:0000256" key="3">
    <source>
        <dbReference type="ARBA" id="ARBA00023163"/>
    </source>
</evidence>
<comment type="caution">
    <text evidence="6">The sequence shown here is derived from an EMBL/GenBank/DDBJ whole genome shotgun (WGS) entry which is preliminary data.</text>
</comment>
<dbReference type="InterPro" id="IPR036638">
    <property type="entry name" value="HLH_DNA-bd_sf"/>
</dbReference>
<evidence type="ECO:0000259" key="5">
    <source>
        <dbReference type="PROSITE" id="PS50888"/>
    </source>
</evidence>
<dbReference type="PANTHER" id="PTHR13864">
    <property type="entry name" value="T-CELL ACUTE LYMPHOCYTIC LEUKEMIA/STEM CELL LEUKEMIA-RELATED"/>
    <property type="match status" value="1"/>
</dbReference>
<evidence type="ECO:0000256" key="2">
    <source>
        <dbReference type="ARBA" id="ARBA00023125"/>
    </source>
</evidence>
<sequence>MTLNMPSPISPAVSLELVEEIVEAVSPDLEDAIADDEEPADAEAPCNSVSPDGSQQYVANQPSDYGKWRSNQRERWRHNNVNDAFTKLSTLLPVFPITKKLKKKEILDRSIKYIAFLRSVLTALDDTPTNNHHKRRKSNPASDTPDAFAGAMQLDTHPITLMQSAPSGGYNNHLQVSSTTPSSSVSDGGSSSSESDDASSNDYDHDDGLDSGYQSNSPIARPLLALIPSPMTINHTADVDVITQLQQPCPVPTPPASPPSRDAADDWIADMMDIGYYY</sequence>
<name>A0A1W0X0Q9_HYPEX</name>
<evidence type="ECO:0000256" key="1">
    <source>
        <dbReference type="ARBA" id="ARBA00023015"/>
    </source>
</evidence>
<keyword evidence="1" id="KW-0805">Transcription regulation</keyword>
<feature type="compositionally biased region" description="Polar residues" evidence="4">
    <location>
        <begin position="47"/>
        <end position="63"/>
    </location>
</feature>
<feature type="compositionally biased region" description="Low complexity" evidence="4">
    <location>
        <begin position="177"/>
        <end position="193"/>
    </location>
</feature>
<dbReference type="PROSITE" id="PS50888">
    <property type="entry name" value="BHLH"/>
    <property type="match status" value="1"/>
</dbReference>
<accession>A0A1W0X0Q9</accession>
<protein>
    <recommendedName>
        <fullName evidence="5">BHLH domain-containing protein</fullName>
    </recommendedName>
</protein>
<dbReference type="OrthoDB" id="10069510at2759"/>
<dbReference type="GO" id="GO:0046983">
    <property type="term" value="F:protein dimerization activity"/>
    <property type="evidence" value="ECO:0007669"/>
    <property type="project" value="InterPro"/>
</dbReference>
<reference evidence="7" key="1">
    <citation type="submission" date="2017-01" db="EMBL/GenBank/DDBJ databases">
        <title>Comparative genomics of anhydrobiosis in the tardigrade Hypsibius dujardini.</title>
        <authorList>
            <person name="Yoshida Y."/>
            <person name="Koutsovoulos G."/>
            <person name="Laetsch D."/>
            <person name="Stevens L."/>
            <person name="Kumar S."/>
            <person name="Horikawa D."/>
            <person name="Ishino K."/>
            <person name="Komine S."/>
            <person name="Tomita M."/>
            <person name="Blaxter M."/>
            <person name="Arakawa K."/>
        </authorList>
    </citation>
    <scope>NUCLEOTIDE SEQUENCE [LARGE SCALE GENOMIC DNA]</scope>
    <source>
        <strain evidence="7">Z151</strain>
    </source>
</reference>
<feature type="region of interest" description="Disordered" evidence="4">
    <location>
        <begin position="28"/>
        <end position="67"/>
    </location>
</feature>
<feature type="compositionally biased region" description="Acidic residues" evidence="4">
    <location>
        <begin position="28"/>
        <end position="41"/>
    </location>
</feature>
<proteinExistence type="predicted"/>
<dbReference type="Pfam" id="PF00010">
    <property type="entry name" value="HLH"/>
    <property type="match status" value="1"/>
</dbReference>
<dbReference type="EMBL" id="MTYJ01000026">
    <property type="protein sequence ID" value="OQV21040.1"/>
    <property type="molecule type" value="Genomic_DNA"/>
</dbReference>
<dbReference type="SUPFAM" id="SSF47459">
    <property type="entry name" value="HLH, helix-loop-helix DNA-binding domain"/>
    <property type="match status" value="1"/>
</dbReference>
<dbReference type="InterPro" id="IPR040238">
    <property type="entry name" value="TAL-like"/>
</dbReference>
<dbReference type="GO" id="GO:0000981">
    <property type="term" value="F:DNA-binding transcription factor activity, RNA polymerase II-specific"/>
    <property type="evidence" value="ECO:0007669"/>
    <property type="project" value="InterPro"/>
</dbReference>
<dbReference type="InterPro" id="IPR011598">
    <property type="entry name" value="bHLH_dom"/>
</dbReference>
<dbReference type="AlphaFoldDB" id="A0A1W0X0Q9"/>
<feature type="domain" description="BHLH" evidence="5">
    <location>
        <begin position="65"/>
        <end position="117"/>
    </location>
</feature>
<gene>
    <name evidence="6" type="ORF">BV898_05113</name>
</gene>
<feature type="region of interest" description="Disordered" evidence="4">
    <location>
        <begin position="126"/>
        <end position="148"/>
    </location>
</feature>
<dbReference type="Gene3D" id="4.10.280.10">
    <property type="entry name" value="Helix-loop-helix DNA-binding domain"/>
    <property type="match status" value="1"/>
</dbReference>
<dbReference type="GO" id="GO:0000978">
    <property type="term" value="F:RNA polymerase II cis-regulatory region sequence-specific DNA binding"/>
    <property type="evidence" value="ECO:0007669"/>
    <property type="project" value="TreeGrafter"/>
</dbReference>
<dbReference type="PANTHER" id="PTHR13864:SF15">
    <property type="entry name" value="T-CELL ACUTE LYMPHOCYTIC LEUKEMIA PROTEIN 1 HOMOLOG-RELATED"/>
    <property type="match status" value="1"/>
</dbReference>
<organism evidence="6 7">
    <name type="scientific">Hypsibius exemplaris</name>
    <name type="common">Freshwater tardigrade</name>
    <dbReference type="NCBI Taxonomy" id="2072580"/>
    <lineage>
        <taxon>Eukaryota</taxon>
        <taxon>Metazoa</taxon>
        <taxon>Ecdysozoa</taxon>
        <taxon>Tardigrada</taxon>
        <taxon>Eutardigrada</taxon>
        <taxon>Parachela</taxon>
        <taxon>Hypsibioidea</taxon>
        <taxon>Hypsibiidae</taxon>
        <taxon>Hypsibius</taxon>
    </lineage>
</organism>
<dbReference type="Proteomes" id="UP000192578">
    <property type="component" value="Unassembled WGS sequence"/>
</dbReference>
<evidence type="ECO:0000313" key="6">
    <source>
        <dbReference type="EMBL" id="OQV21040.1"/>
    </source>
</evidence>
<keyword evidence="2" id="KW-0238">DNA-binding</keyword>
<feature type="region of interest" description="Disordered" evidence="4">
    <location>
        <begin position="161"/>
        <end position="216"/>
    </location>
</feature>